<evidence type="ECO:0000256" key="2">
    <source>
        <dbReference type="ARBA" id="ARBA00004496"/>
    </source>
</evidence>
<dbReference type="PROSITE" id="PS50011">
    <property type="entry name" value="PROTEIN_KINASE_DOM"/>
    <property type="match status" value="1"/>
</dbReference>
<feature type="compositionally biased region" description="Low complexity" evidence="13">
    <location>
        <begin position="710"/>
        <end position="721"/>
    </location>
</feature>
<keyword evidence="7" id="KW-0808">Transferase</keyword>
<feature type="compositionally biased region" description="Low complexity" evidence="13">
    <location>
        <begin position="2364"/>
        <end position="2384"/>
    </location>
</feature>
<dbReference type="Gene3D" id="3.10.20.90">
    <property type="entry name" value="Phosphatidylinositol 3-kinase Catalytic Subunit, Chain A, domain 1"/>
    <property type="match status" value="2"/>
</dbReference>
<feature type="compositionally biased region" description="Low complexity" evidence="13">
    <location>
        <begin position="2504"/>
        <end position="2519"/>
    </location>
</feature>
<feature type="region of interest" description="Disordered" evidence="13">
    <location>
        <begin position="2453"/>
        <end position="2489"/>
    </location>
</feature>
<evidence type="ECO:0000256" key="4">
    <source>
        <dbReference type="ARBA" id="ARBA00022490"/>
    </source>
</evidence>
<feature type="compositionally biased region" description="Basic and acidic residues" evidence="13">
    <location>
        <begin position="2236"/>
        <end position="2247"/>
    </location>
</feature>
<evidence type="ECO:0000259" key="14">
    <source>
        <dbReference type="PROSITE" id="PS50011"/>
    </source>
</evidence>
<dbReference type="InterPro" id="IPR011009">
    <property type="entry name" value="Kinase-like_dom_sf"/>
</dbReference>
<dbReference type="GO" id="GO:0005524">
    <property type="term" value="F:ATP binding"/>
    <property type="evidence" value="ECO:0007669"/>
    <property type="project" value="UniProtKB-KW"/>
</dbReference>
<feature type="region of interest" description="Disordered" evidence="13">
    <location>
        <begin position="694"/>
        <end position="768"/>
    </location>
</feature>
<dbReference type="SUPFAM" id="SSF56112">
    <property type="entry name" value="Protein kinase-like (PK-like)"/>
    <property type="match status" value="1"/>
</dbReference>
<dbReference type="InterPro" id="IPR008271">
    <property type="entry name" value="Ser/Thr_kinase_AS"/>
</dbReference>
<feature type="region of interest" description="Disordered" evidence="13">
    <location>
        <begin position="2403"/>
        <end position="2439"/>
    </location>
</feature>
<comment type="caution">
    <text evidence="15">The sequence shown here is derived from an EMBL/GenBank/DDBJ whole genome shotgun (WGS) entry which is preliminary data.</text>
</comment>
<feature type="compositionally biased region" description="Pro residues" evidence="13">
    <location>
        <begin position="2740"/>
        <end position="2750"/>
    </location>
</feature>
<feature type="region of interest" description="Disordered" evidence="13">
    <location>
        <begin position="554"/>
        <end position="578"/>
    </location>
</feature>
<dbReference type="Pfam" id="PF00069">
    <property type="entry name" value="Pkinase"/>
    <property type="match status" value="1"/>
</dbReference>
<feature type="region of interest" description="Disordered" evidence="13">
    <location>
        <begin position="1508"/>
        <end position="1529"/>
    </location>
</feature>
<feature type="compositionally biased region" description="Polar residues" evidence="13">
    <location>
        <begin position="2153"/>
        <end position="2164"/>
    </location>
</feature>
<evidence type="ECO:0000256" key="12">
    <source>
        <dbReference type="ARBA" id="ARBA00048679"/>
    </source>
</evidence>
<keyword evidence="9" id="KW-0418">Kinase</keyword>
<keyword evidence="10" id="KW-0067">ATP-binding</keyword>
<proteinExistence type="predicted"/>
<feature type="compositionally biased region" description="Low complexity" evidence="13">
    <location>
        <begin position="1691"/>
        <end position="1713"/>
    </location>
</feature>
<dbReference type="SMART" id="SM00220">
    <property type="entry name" value="S_TKc"/>
    <property type="match status" value="1"/>
</dbReference>
<feature type="compositionally biased region" description="Polar residues" evidence="13">
    <location>
        <begin position="2427"/>
        <end position="2439"/>
    </location>
</feature>
<feature type="compositionally biased region" description="Polar residues" evidence="13">
    <location>
        <begin position="694"/>
        <end position="707"/>
    </location>
</feature>
<evidence type="ECO:0000256" key="7">
    <source>
        <dbReference type="ARBA" id="ARBA00022679"/>
    </source>
</evidence>
<dbReference type="PROSITE" id="PS00108">
    <property type="entry name" value="PROTEIN_KINASE_ST"/>
    <property type="match status" value="1"/>
</dbReference>
<gene>
    <name evidence="15" type="ORF">J4Q44_G00210070</name>
</gene>
<feature type="compositionally biased region" description="Low complexity" evidence="13">
    <location>
        <begin position="2059"/>
        <end position="2068"/>
    </location>
</feature>
<protein>
    <recommendedName>
        <fullName evidence="3">non-specific serine/threonine protein kinase</fullName>
        <ecNumber evidence="3">2.7.11.1</ecNumber>
    </recommendedName>
</protein>
<feature type="compositionally biased region" description="Polar residues" evidence="13">
    <location>
        <begin position="106"/>
        <end position="131"/>
    </location>
</feature>
<dbReference type="PANTHER" id="PTHR13902">
    <property type="entry name" value="SERINE/THREONINE-PROTEIN KINASE WNK WITH NO LYSINE -RELATED"/>
    <property type="match status" value="1"/>
</dbReference>
<feature type="compositionally biased region" description="Low complexity" evidence="13">
    <location>
        <begin position="2333"/>
        <end position="2342"/>
    </location>
</feature>
<dbReference type="InterPro" id="IPR050588">
    <property type="entry name" value="WNK_Ser-Thr_kinase"/>
</dbReference>
<feature type="compositionally biased region" description="Low complexity" evidence="13">
    <location>
        <begin position="2175"/>
        <end position="2185"/>
    </location>
</feature>
<feature type="compositionally biased region" description="Polar residues" evidence="13">
    <location>
        <begin position="1794"/>
        <end position="1821"/>
    </location>
</feature>
<feature type="region of interest" description="Disordered" evidence="13">
    <location>
        <begin position="2145"/>
        <end position="2247"/>
    </location>
</feature>
<dbReference type="Pfam" id="PF12202">
    <property type="entry name" value="OSR1_C"/>
    <property type="match status" value="1"/>
</dbReference>
<keyword evidence="4" id="KW-0963">Cytoplasm</keyword>
<feature type="compositionally biased region" description="Polar residues" evidence="13">
    <location>
        <begin position="1831"/>
        <end position="1840"/>
    </location>
</feature>
<evidence type="ECO:0000256" key="10">
    <source>
        <dbReference type="ARBA" id="ARBA00022840"/>
    </source>
</evidence>
<keyword evidence="5" id="KW-0723">Serine/threonine-protein kinase</keyword>
<dbReference type="FunFam" id="3.10.20.90:FF:000007">
    <property type="entry name" value="Serine/threonine-protein kinase WNK1 isoform 1"/>
    <property type="match status" value="1"/>
</dbReference>
<dbReference type="Proteomes" id="UP001356427">
    <property type="component" value="Unassembled WGS sequence"/>
</dbReference>
<dbReference type="CDD" id="cd13983">
    <property type="entry name" value="STKc_WNK"/>
    <property type="match status" value="1"/>
</dbReference>
<evidence type="ECO:0000313" key="16">
    <source>
        <dbReference type="Proteomes" id="UP001356427"/>
    </source>
</evidence>
<evidence type="ECO:0000256" key="13">
    <source>
        <dbReference type="SAM" id="MobiDB-lite"/>
    </source>
</evidence>
<feature type="compositionally biased region" description="Polar residues" evidence="13">
    <location>
        <begin position="145"/>
        <end position="156"/>
    </location>
</feature>
<feature type="region of interest" description="Disordered" evidence="13">
    <location>
        <begin position="912"/>
        <end position="958"/>
    </location>
</feature>
<feature type="compositionally biased region" description="Low complexity" evidence="13">
    <location>
        <begin position="2201"/>
        <end position="2215"/>
    </location>
</feature>
<evidence type="ECO:0000256" key="11">
    <source>
        <dbReference type="ARBA" id="ARBA00047899"/>
    </source>
</evidence>
<feature type="region of interest" description="Disordered" evidence="13">
    <location>
        <begin position="2501"/>
        <end position="2546"/>
    </location>
</feature>
<feature type="region of interest" description="Disordered" evidence="13">
    <location>
        <begin position="2716"/>
        <end position="2752"/>
    </location>
</feature>
<feature type="region of interest" description="Disordered" evidence="13">
    <location>
        <begin position="2630"/>
        <end position="2689"/>
    </location>
</feature>
<feature type="compositionally biased region" description="Low complexity" evidence="13">
    <location>
        <begin position="2727"/>
        <end position="2739"/>
    </location>
</feature>
<feature type="region of interest" description="Disordered" evidence="13">
    <location>
        <begin position="2261"/>
        <end position="2390"/>
    </location>
</feature>
<feature type="region of interest" description="Disordered" evidence="13">
    <location>
        <begin position="2018"/>
        <end position="2121"/>
    </location>
</feature>
<feature type="domain" description="Protein kinase" evidence="14">
    <location>
        <begin position="180"/>
        <end position="438"/>
    </location>
</feature>
<dbReference type="EC" id="2.7.11.1" evidence="3"/>
<feature type="compositionally biased region" description="Low complexity" evidence="13">
    <location>
        <begin position="554"/>
        <end position="567"/>
    </location>
</feature>
<name>A0AAN8LPP7_9TELE</name>
<comment type="catalytic activity">
    <reaction evidence="12">
        <text>L-seryl-[protein] + ATP = O-phospho-L-seryl-[protein] + ADP + H(+)</text>
        <dbReference type="Rhea" id="RHEA:17989"/>
        <dbReference type="Rhea" id="RHEA-COMP:9863"/>
        <dbReference type="Rhea" id="RHEA-COMP:11604"/>
        <dbReference type="ChEBI" id="CHEBI:15378"/>
        <dbReference type="ChEBI" id="CHEBI:29999"/>
        <dbReference type="ChEBI" id="CHEBI:30616"/>
        <dbReference type="ChEBI" id="CHEBI:83421"/>
        <dbReference type="ChEBI" id="CHEBI:456216"/>
        <dbReference type="EC" id="2.7.11.1"/>
    </reaction>
</comment>
<feature type="compositionally biased region" description="Low complexity" evidence="13">
    <location>
        <begin position="1252"/>
        <end position="1348"/>
    </location>
</feature>
<keyword evidence="8" id="KW-0547">Nucleotide-binding</keyword>
<feature type="compositionally biased region" description="Polar residues" evidence="13">
    <location>
        <begin position="2028"/>
        <end position="2046"/>
    </location>
</feature>
<dbReference type="GO" id="GO:0004674">
    <property type="term" value="F:protein serine/threonine kinase activity"/>
    <property type="evidence" value="ECO:0007669"/>
    <property type="project" value="UniProtKB-KW"/>
</dbReference>
<dbReference type="Gene3D" id="1.10.510.10">
    <property type="entry name" value="Transferase(Phosphotransferase) domain 1"/>
    <property type="match status" value="1"/>
</dbReference>
<feature type="compositionally biased region" description="Basic residues" evidence="13">
    <location>
        <begin position="1863"/>
        <end position="1873"/>
    </location>
</feature>
<comment type="subcellular location">
    <subcellularLocation>
        <location evidence="2">Cytoplasm</location>
    </subcellularLocation>
</comment>
<evidence type="ECO:0000256" key="6">
    <source>
        <dbReference type="ARBA" id="ARBA00022553"/>
    </source>
</evidence>
<dbReference type="FunFam" id="1.10.510.10:FF:000006">
    <property type="entry name" value="Serine/threonine-protein kinase WNK1 isoform 2"/>
    <property type="match status" value="1"/>
</dbReference>
<sequence length="2928" mass="312377">MESGAETDGFKYPSVPNSQCDLNINIYETISDGNVNNMATSTVVRGGSDPSLYPPSNYQRIVRQRFIRRSLWFSDSDEQAFEVPECDNRSKILNINLRTIVDRTRGAQSGPQEGSSTESQGGQKDSATESASADEKEKAGDKLNVASTDGSKNAVRTASEENEEEAEMKAVATSPGGRFLKFDIELGRGSFKTVYKGLDTDTWVEVAWCELQDRKLTKVERQRFKEEAEMLKGLQHPNIVRFYDFWESPLKGKKCIVLVTELMTSGTLKTYLKRFKVMKPKVLRSWCRQILKGLHFLHTRAPPIIHRDLKCDNIFITGPTGSVKIGDLGLATLKRASFAKSVIGTPEFMAPEMYEEHYDESVDVYAFGMCMLEMATSEYPYSECQNAAQIYRKVTSGVKPASYNKVVDPEIKEIIGECICQKKEDRYSIKDLLNHAFFAEDTGVRVELAEEDDGKKVAIALKLWVEDPKKLKGKYKESGAIEFTFELEKESSEGVAQEMQVESGFFHESDAKIVGKSIRDRVALIKWRRERTVSARPPVDQGESGLRAQATLAQGTSAGATQAGQPPLLEPKEPEEDQHARLCNLPASATSVTSDSTFDSGLGSTVYSDSHSSQHNVLYQSQVEPITMATQRRQCLASARLARPRSCERGEGWKAALGPELRVGAGTRRGSASVIDTLRGNNDIPLHMLLQPMTSGSCSQQRASSPAPTSPDDQSESSPSEFRSEAEDGFPSLSAFPAPILLAPPSPTHSEARRHSDSSIESPTLEATIGSKLKSVEAAGGRRHSDLSTLQSLNSALQHHHHHHQGAPRNHLCQACLSLLLLKSREGGHKKHTAFPFPPHPCACPHRHHHFSSGITTTAGSGGVKGQSQTGSDFSDLSLLQKNLMNIISRKTTPSNQDQASLLHLPAAQQPVRSYGDGSLKLPQRGSFSGDHTAPPLARPTQDRRASYCAGEHQATGPPGVPSAVHALLQNQSSLQGQPASAPALHTPLQYLQPGHSYPAAPLASQQTPTAAGYSAVALQHTPASATYSASNVPLQHNHTGQSYPAPTLQQTATAVSHSTANVPLQQPAASFSATAMPLQQPHTAASYPAAAMPIQQTPTRQSYVAPTQQQMIQTAASYPAPILQQTPTAASFSAAVAMPVQQTVLAASIAAATIPSQPAAQSYPAPVEHLQHTAPPQSYASVAPTVVHTVPIPSLPTQAPSVATQPLAAAVLPPVQPCPASHSLPATAMPPSLRPVQSSPMHHSQQTVPDPIQQQHSQPMPQPSAQHSQQPVPVPIQQQHSQPMPQPSAQHSQQPVPVPIQQQHSQPMPQPSAQHSQQPVPVPIQQQHSQPMPQPSAQHSQQPVQAPIQQHNQQTVQVPLPKHSQPMAQPTVQQAPVIQSYQLPAHTVQQGSTLKSYPNAAPLMGQMNAASQSYSPTVPHIQQQAAPVQGYTKPSVMGQAYPSAPAPQQAASPQTYPVAPIVQQQTGTAAPTAQHSQAQAATLPPGQQYQPYLYNAAFLNQNLPAGQSLSQRHQSSSSLPSQASPPQQLLAQASIPQQLQPLQISTSLPLTHLSQFPSPYPNIQVVTSLTGCQPATLPPSVSSLAPLHIENALAHPTSVPPISSPTPLLAMTAPTLPQQQQMYPAALQQSVMTHIQLPTLTHPVHSHLASLPGQQNTQPQNTHHMHSNPAVVPLPFQHVIHPKYSHPAAAPELALSSSQPFRQQVQQQAQTQLPDAVPSAQPTKSSQPAVFSPPIQSVPDPGTGTAATQLDLNQNPSQTQAQSQHQAQGQSQPQDPAPLPPDSQTAAPRPAGTSLTQQNQANASSCTGTTLTSGQAQTESNLEDPGASYSYDSVNSDATSGKEMSDGNEGTHGSGKGESKVRKPHRRSTRTRSRQDKINKPKLSMLNVCYTGDKMVECQLETHNHKMVTFKFDLDGDAPEEIATYMVENDFILLLEKEMFIEQLKDIVDKAEDMLSEDTEGERISDHAGSPQQIHGAVILGGEGSKTATPNSPQLVYQQNVLHTGKRWFIICPVAETPTPDRERTSSDTSTAKETPVTSLSRSSCSTTPPVSAPTPVPALTTTASTPGHSAPPAPQSSAQSQDPNVGKARVQQPQASGTKPSTTNATTAAVGRHDSVSGSEPCVSMVTDIPCCPIIPPVSLDENGAGHKGVSGTSSCLPNQKASLSGDPPPPLGSQQPVVLQQPYAMPSMVGVGGGATTQSQPQSPAHQASQQQDVPGGSGSGGGGGPGESDGEGPPRVEFVDRTIKTLDEKLRNLLYQEYAPSSAPNSTASDLQGSNTEGVSSPPVSDSQTTSEGGLPRKGEVLPQIPERTDSLGTLSDSAGLLNRRDFVGSSSSYGSKSRFQIVPTPPDVIRRLEKGRSHSTCSSLAPSSGSGGSRAAAEGDGPRDQGCVVVGRFSVMTTEEGAESAPKPHCSNRYSAPPDFYQDTTASSPNTTRSLLPRAHTADAATNHSFHFDSDSGEEDTSSLARPLAHHKPPAHALSEHSGSDLMKRAVAFLRRTGRSSSVQSSDSPSRQPVVANGHAISPPGPGHVSYVSSDNDSEFEDADMRKELQRLREKHMKEISELQAFQRSEIERLYKELGKAVPPGVGLLHAAPPSGRRRKISKHKLKAGKLLNPMVQQLKNNLNATTTGESAPSSSGSPAKSSIVSDSSARSSGSSSSTSGTRPSKAPEPVQTQQPCSLKGSFSSDNIYGGGMATHVGPGQGSTLKRLCLGKERSSRSSHGASATQTASNQQQPPAVPTPLPSPQPMTVLAQAQTNNSNNKKPGTFTDDLHKLVDDWTKETMAATQPRPSLNQIKQQRRMQDLEGQATPLGGATQEVRCPIPPNKFQLPLSCPLTAALGSAMPTALSSKPSAMLQPGYMVPAGPYGGVVPGPLYPQQWSGMPSPVGMMGAAGGMPYPTMANAGVQAYPLTLHSPENVPNTRTT</sequence>
<evidence type="ECO:0000256" key="3">
    <source>
        <dbReference type="ARBA" id="ARBA00012513"/>
    </source>
</evidence>
<evidence type="ECO:0000256" key="8">
    <source>
        <dbReference type="ARBA" id="ARBA00022741"/>
    </source>
</evidence>
<keyword evidence="6" id="KW-0597">Phosphoprotein</keyword>
<dbReference type="FunFam" id="3.10.20.90:FF:000012">
    <property type="entry name" value="Serine/threonine-protein kinase WNK1 isoform 2"/>
    <property type="match status" value="1"/>
</dbReference>
<feature type="compositionally biased region" description="Polar residues" evidence="13">
    <location>
        <begin position="2093"/>
        <end position="2109"/>
    </location>
</feature>
<feature type="region of interest" description="Disordered" evidence="13">
    <location>
        <begin position="1691"/>
        <end position="1879"/>
    </location>
</feature>
<comment type="catalytic activity">
    <reaction evidence="11">
        <text>L-threonyl-[protein] + ATP = O-phospho-L-threonyl-[protein] + ADP + H(+)</text>
        <dbReference type="Rhea" id="RHEA:46608"/>
        <dbReference type="Rhea" id="RHEA-COMP:11060"/>
        <dbReference type="Rhea" id="RHEA-COMP:11605"/>
        <dbReference type="ChEBI" id="CHEBI:15378"/>
        <dbReference type="ChEBI" id="CHEBI:30013"/>
        <dbReference type="ChEBI" id="CHEBI:30616"/>
        <dbReference type="ChEBI" id="CHEBI:61977"/>
        <dbReference type="ChEBI" id="CHEBI:456216"/>
        <dbReference type="EC" id="2.7.11.1"/>
    </reaction>
</comment>
<accession>A0AAN8LPP7</accession>
<organism evidence="15 16">
    <name type="scientific">Coregonus suidteri</name>
    <dbReference type="NCBI Taxonomy" id="861788"/>
    <lineage>
        <taxon>Eukaryota</taxon>
        <taxon>Metazoa</taxon>
        <taxon>Chordata</taxon>
        <taxon>Craniata</taxon>
        <taxon>Vertebrata</taxon>
        <taxon>Euteleostomi</taxon>
        <taxon>Actinopterygii</taxon>
        <taxon>Neopterygii</taxon>
        <taxon>Teleostei</taxon>
        <taxon>Protacanthopterygii</taxon>
        <taxon>Salmoniformes</taxon>
        <taxon>Salmonidae</taxon>
        <taxon>Coregoninae</taxon>
        <taxon>Coregonus</taxon>
    </lineage>
</organism>
<feature type="region of interest" description="Disordered" evidence="13">
    <location>
        <begin position="1647"/>
        <end position="1668"/>
    </location>
</feature>
<dbReference type="Pfam" id="PF24889">
    <property type="entry name" value="CCTL2_WNK"/>
    <property type="match status" value="1"/>
</dbReference>
<dbReference type="GO" id="GO:0005737">
    <property type="term" value="C:cytoplasm"/>
    <property type="evidence" value="ECO:0007669"/>
    <property type="project" value="UniProtKB-SubCell"/>
</dbReference>
<feature type="compositionally biased region" description="Gly residues" evidence="13">
    <location>
        <begin position="2219"/>
        <end position="2231"/>
    </location>
</feature>
<dbReference type="InterPro" id="IPR000719">
    <property type="entry name" value="Prot_kinase_dom"/>
</dbReference>
<feature type="region of interest" description="Disordered" evidence="13">
    <location>
        <begin position="103"/>
        <end position="171"/>
    </location>
</feature>
<dbReference type="EMBL" id="JAGTTL010000019">
    <property type="protein sequence ID" value="KAK6307736.1"/>
    <property type="molecule type" value="Genomic_DNA"/>
</dbReference>
<keyword evidence="16" id="KW-1185">Reference proteome</keyword>
<feature type="compositionally biased region" description="Polar residues" evidence="13">
    <location>
        <begin position="1653"/>
        <end position="1663"/>
    </location>
</feature>
<evidence type="ECO:0000256" key="9">
    <source>
        <dbReference type="ARBA" id="ARBA00022777"/>
    </source>
</evidence>
<feature type="compositionally biased region" description="Low complexity" evidence="13">
    <location>
        <begin position="2630"/>
        <end position="2670"/>
    </location>
</feature>
<feature type="compositionally biased region" description="Polar residues" evidence="13">
    <location>
        <begin position="2266"/>
        <end position="2296"/>
    </location>
</feature>
<evidence type="ECO:0000256" key="5">
    <source>
        <dbReference type="ARBA" id="ARBA00022527"/>
    </source>
</evidence>
<comment type="cofactor">
    <cofactor evidence="1">
        <name>Mg(2+)</name>
        <dbReference type="ChEBI" id="CHEBI:18420"/>
    </cofactor>
</comment>
<dbReference type="FunFam" id="3.30.200.20:FF:000494">
    <property type="entry name" value="serine/threonine-protein kinase WNK2 isoform X2"/>
    <property type="match status" value="1"/>
</dbReference>
<evidence type="ECO:0000256" key="1">
    <source>
        <dbReference type="ARBA" id="ARBA00001946"/>
    </source>
</evidence>
<evidence type="ECO:0000313" key="15">
    <source>
        <dbReference type="EMBL" id="KAK6307736.1"/>
    </source>
</evidence>
<dbReference type="InterPro" id="IPR024678">
    <property type="entry name" value="Kinase_OSR1/WNK_CCT"/>
</dbReference>
<dbReference type="Gene3D" id="3.30.200.20">
    <property type="entry name" value="Phosphorylase Kinase, domain 1"/>
    <property type="match status" value="1"/>
</dbReference>
<feature type="compositionally biased region" description="Polar residues" evidence="13">
    <location>
        <begin position="1236"/>
        <end position="1249"/>
    </location>
</feature>
<reference evidence="15 16" key="1">
    <citation type="submission" date="2021-04" db="EMBL/GenBank/DDBJ databases">
        <authorList>
            <person name="De Guttry C."/>
            <person name="Zahm M."/>
            <person name="Klopp C."/>
            <person name="Cabau C."/>
            <person name="Louis A."/>
            <person name="Berthelot C."/>
            <person name="Parey E."/>
            <person name="Roest Crollius H."/>
            <person name="Montfort J."/>
            <person name="Robinson-Rechavi M."/>
            <person name="Bucao C."/>
            <person name="Bouchez O."/>
            <person name="Gislard M."/>
            <person name="Lluch J."/>
            <person name="Milhes M."/>
            <person name="Lampietro C."/>
            <person name="Lopez Roques C."/>
            <person name="Donnadieu C."/>
            <person name="Braasch I."/>
            <person name="Desvignes T."/>
            <person name="Postlethwait J."/>
            <person name="Bobe J."/>
            <person name="Wedekind C."/>
            <person name="Guiguen Y."/>
        </authorList>
    </citation>
    <scope>NUCLEOTIDE SEQUENCE [LARGE SCALE GENOMIC DNA]</scope>
    <source>
        <strain evidence="15">Cs_M1</strain>
        <tissue evidence="15">Blood</tissue>
    </source>
</reference>
<feature type="compositionally biased region" description="Polar residues" evidence="13">
    <location>
        <begin position="1721"/>
        <end position="1730"/>
    </location>
</feature>
<feature type="compositionally biased region" description="Low complexity" evidence="13">
    <location>
        <begin position="1755"/>
        <end position="1775"/>
    </location>
</feature>
<dbReference type="InterPro" id="IPR056865">
    <property type="entry name" value="CCTL2_WNK"/>
</dbReference>
<feature type="region of interest" description="Disordered" evidence="13">
    <location>
        <begin position="1223"/>
        <end position="1356"/>
    </location>
</feature>
<feature type="compositionally biased region" description="Polar residues" evidence="13">
    <location>
        <begin position="2676"/>
        <end position="2689"/>
    </location>
</feature>